<dbReference type="GO" id="GO:0005262">
    <property type="term" value="F:calcium channel activity"/>
    <property type="evidence" value="ECO:0007669"/>
    <property type="project" value="TreeGrafter"/>
</dbReference>
<reference evidence="7 8" key="1">
    <citation type="journal article" date="2016" name="Nat. Commun.">
        <title>Thousands of microbial genomes shed light on interconnected biogeochemical processes in an aquifer system.</title>
        <authorList>
            <person name="Anantharaman K."/>
            <person name="Brown C.T."/>
            <person name="Hug L.A."/>
            <person name="Sharon I."/>
            <person name="Castelle C.J."/>
            <person name="Probst A.J."/>
            <person name="Thomas B.C."/>
            <person name="Singh A."/>
            <person name="Wilkins M.J."/>
            <person name="Karaoz U."/>
            <person name="Brodie E.L."/>
            <person name="Williams K.H."/>
            <person name="Hubbard S.S."/>
            <person name="Banfield J.F."/>
        </authorList>
    </citation>
    <scope>NUCLEOTIDE SEQUENCE [LARGE SCALE GENOMIC DNA]</scope>
</reference>
<dbReference type="PANTHER" id="PTHR10846">
    <property type="entry name" value="SODIUM/POTASSIUM/CALCIUM EXCHANGER"/>
    <property type="match status" value="1"/>
</dbReference>
<evidence type="ECO:0000256" key="1">
    <source>
        <dbReference type="ARBA" id="ARBA00004141"/>
    </source>
</evidence>
<feature type="transmembrane region" description="Helical" evidence="5">
    <location>
        <begin position="38"/>
        <end position="62"/>
    </location>
</feature>
<feature type="transmembrane region" description="Helical" evidence="5">
    <location>
        <begin position="127"/>
        <end position="144"/>
    </location>
</feature>
<organism evidence="7 8">
    <name type="scientific">Candidatus Roizmanbacteria bacterium RIFCSPLOWO2_01_FULL_37_16</name>
    <dbReference type="NCBI Taxonomy" id="1802058"/>
    <lineage>
        <taxon>Bacteria</taxon>
        <taxon>Candidatus Roizmaniibacteriota</taxon>
    </lineage>
</organism>
<keyword evidence="2 5" id="KW-0812">Transmembrane</keyword>
<dbReference type="EMBL" id="MGAI01000015">
    <property type="protein sequence ID" value="OGK45159.1"/>
    <property type="molecule type" value="Genomic_DNA"/>
</dbReference>
<dbReference type="Proteomes" id="UP000178040">
    <property type="component" value="Unassembled WGS sequence"/>
</dbReference>
<feature type="transmembrane region" description="Helical" evidence="5">
    <location>
        <begin position="192"/>
        <end position="213"/>
    </location>
</feature>
<dbReference type="InterPro" id="IPR044880">
    <property type="entry name" value="NCX_ion-bd_dom_sf"/>
</dbReference>
<name>A0A1F7IP93_9BACT</name>
<evidence type="ECO:0000256" key="2">
    <source>
        <dbReference type="ARBA" id="ARBA00022692"/>
    </source>
</evidence>
<dbReference type="Gene3D" id="1.20.1420.30">
    <property type="entry name" value="NCX, central ion-binding region"/>
    <property type="match status" value="2"/>
</dbReference>
<feature type="transmembrane region" description="Helical" evidence="5">
    <location>
        <begin position="265"/>
        <end position="282"/>
    </location>
</feature>
<feature type="transmembrane region" description="Helical" evidence="5">
    <location>
        <begin position="6"/>
        <end position="26"/>
    </location>
</feature>
<dbReference type="GO" id="GO:0005886">
    <property type="term" value="C:plasma membrane"/>
    <property type="evidence" value="ECO:0007669"/>
    <property type="project" value="TreeGrafter"/>
</dbReference>
<dbReference type="GO" id="GO:0008273">
    <property type="term" value="F:calcium, potassium:sodium antiporter activity"/>
    <property type="evidence" value="ECO:0007669"/>
    <property type="project" value="TreeGrafter"/>
</dbReference>
<feature type="transmembrane region" description="Helical" evidence="5">
    <location>
        <begin position="234"/>
        <end position="253"/>
    </location>
</feature>
<dbReference type="GO" id="GO:0006874">
    <property type="term" value="P:intracellular calcium ion homeostasis"/>
    <property type="evidence" value="ECO:0007669"/>
    <property type="project" value="TreeGrafter"/>
</dbReference>
<dbReference type="InterPro" id="IPR004837">
    <property type="entry name" value="NaCa_Exmemb"/>
</dbReference>
<evidence type="ECO:0000256" key="3">
    <source>
        <dbReference type="ARBA" id="ARBA00022989"/>
    </source>
</evidence>
<proteinExistence type="predicted"/>
<comment type="caution">
    <text evidence="7">The sequence shown here is derived from an EMBL/GenBank/DDBJ whole genome shotgun (WGS) entry which is preliminary data.</text>
</comment>
<keyword evidence="4 5" id="KW-0472">Membrane</keyword>
<evidence type="ECO:0000259" key="6">
    <source>
        <dbReference type="Pfam" id="PF01699"/>
    </source>
</evidence>
<dbReference type="Pfam" id="PF01699">
    <property type="entry name" value="Na_Ca_ex"/>
    <property type="match status" value="2"/>
</dbReference>
<feature type="domain" description="Sodium/calcium exchanger membrane region" evidence="6">
    <location>
        <begin position="6"/>
        <end position="143"/>
    </location>
</feature>
<evidence type="ECO:0000256" key="4">
    <source>
        <dbReference type="ARBA" id="ARBA00023136"/>
    </source>
</evidence>
<evidence type="ECO:0000313" key="7">
    <source>
        <dbReference type="EMBL" id="OGK45159.1"/>
    </source>
</evidence>
<gene>
    <name evidence="7" type="ORF">A3B40_02000</name>
</gene>
<dbReference type="AlphaFoldDB" id="A0A1F7IP93"/>
<feature type="domain" description="Sodium/calcium exchanger membrane region" evidence="6">
    <location>
        <begin position="172"/>
        <end position="308"/>
    </location>
</feature>
<dbReference type="InterPro" id="IPR004481">
    <property type="entry name" value="K/Na/Ca-exchanger"/>
</dbReference>
<evidence type="ECO:0000313" key="8">
    <source>
        <dbReference type="Proteomes" id="UP000178040"/>
    </source>
</evidence>
<evidence type="ECO:0000256" key="5">
    <source>
        <dbReference type="SAM" id="Phobius"/>
    </source>
</evidence>
<accession>A0A1F7IP93</accession>
<comment type="subcellular location">
    <subcellularLocation>
        <location evidence="1">Membrane</location>
        <topology evidence="1">Multi-pass membrane protein</topology>
    </subcellularLocation>
</comment>
<protein>
    <recommendedName>
        <fullName evidence="6">Sodium/calcium exchanger membrane region domain-containing protein</fullName>
    </recommendedName>
</protein>
<dbReference type="PANTHER" id="PTHR10846:SF8">
    <property type="entry name" value="INNER MEMBRANE PROTEIN YRBG"/>
    <property type="match status" value="1"/>
</dbReference>
<feature type="transmembrane region" description="Helical" evidence="5">
    <location>
        <begin position="68"/>
        <end position="93"/>
    </location>
</feature>
<sequence length="310" mass="34366">MIPQLFFYVFAFLLIWFAAGIIITSVDRFAHKLNLSSFAISFFLLGFLTSIPEISVGVSSLVDKKPEIFVGNLIGGIVVIFLLVIPALALFGGGIKLTHQLDRDKLLFALVVILAPSVLSLDGKISLSEGIFSVFHYGFLVYVIEKRKGLMERIKDKLIANYDHAINDLIKIIASVVTIFIASKFIVDKTIYFSSLFGISTFVISLIVISIGTNLPELSLVVRSLILKKKEIAFGDYLGSAAANTLIFGSLVLLNRGEVILPNHFFKSFIFIVGGMTLFYIFSRSKNDISRQEGLTLILVYAMFLVFEII</sequence>
<keyword evidence="3 5" id="KW-1133">Transmembrane helix</keyword>
<feature type="transmembrane region" description="Helical" evidence="5">
    <location>
        <begin position="165"/>
        <end position="186"/>
    </location>
</feature>